<dbReference type="STRING" id="644282.Deba_2651"/>
<reference evidence="4 5" key="1">
    <citation type="journal article" date="2010" name="Stand. Genomic Sci.">
        <title>Complete genome sequence of Desulfarculus baarsii type strain (2st14).</title>
        <authorList>
            <person name="Sun H."/>
            <person name="Spring S."/>
            <person name="Lapidus A."/>
            <person name="Davenport K."/>
            <person name="Del Rio T.G."/>
            <person name="Tice H."/>
            <person name="Nolan M."/>
            <person name="Copeland A."/>
            <person name="Cheng J.F."/>
            <person name="Lucas S."/>
            <person name="Tapia R."/>
            <person name="Goodwin L."/>
            <person name="Pitluck S."/>
            <person name="Ivanova N."/>
            <person name="Pagani I."/>
            <person name="Mavromatis K."/>
            <person name="Ovchinnikova G."/>
            <person name="Pati A."/>
            <person name="Chen A."/>
            <person name="Palaniappan K."/>
            <person name="Hauser L."/>
            <person name="Chang Y.J."/>
            <person name="Jeffries C.D."/>
            <person name="Detter J.C."/>
            <person name="Han C."/>
            <person name="Rohde M."/>
            <person name="Brambilla E."/>
            <person name="Goker M."/>
            <person name="Woyke T."/>
            <person name="Bristow J."/>
            <person name="Eisen J.A."/>
            <person name="Markowitz V."/>
            <person name="Hugenholtz P."/>
            <person name="Kyrpides N.C."/>
            <person name="Klenk H.P."/>
            <person name="Land M."/>
        </authorList>
    </citation>
    <scope>NUCLEOTIDE SEQUENCE [LARGE SCALE GENOMIC DNA]</scope>
    <source>
        <strain evidence="5">ATCC 33931 / DSM 2075 / LMG 7858 / VKM B-1802 / 2st14</strain>
    </source>
</reference>
<dbReference type="KEGG" id="dbr:Deba_2651"/>
<dbReference type="OrthoDB" id="9769195at2"/>
<evidence type="ECO:0000313" key="5">
    <source>
        <dbReference type="Proteomes" id="UP000009047"/>
    </source>
</evidence>
<keyword evidence="1 2" id="KW-0732">Signal</keyword>
<evidence type="ECO:0000256" key="1">
    <source>
        <dbReference type="ARBA" id="ARBA00022729"/>
    </source>
</evidence>
<name>E1QKB2_DESB2</name>
<dbReference type="NCBIfam" id="NF040886">
    <property type="entry name" value="cyt_C_like_Sec"/>
    <property type="match status" value="1"/>
</dbReference>
<dbReference type="Pfam" id="PF13435">
    <property type="entry name" value="Cytochrome_C554"/>
    <property type="match status" value="1"/>
</dbReference>
<evidence type="ECO:0000259" key="3">
    <source>
        <dbReference type="Pfam" id="PF13435"/>
    </source>
</evidence>
<proteinExistence type="predicted"/>
<feature type="chain" id="PRO_5003150254" evidence="2">
    <location>
        <begin position="28"/>
        <end position="293"/>
    </location>
</feature>
<evidence type="ECO:0000256" key="2">
    <source>
        <dbReference type="SAM" id="SignalP"/>
    </source>
</evidence>
<dbReference type="eggNOG" id="ENOG502ZR74">
    <property type="taxonomic scope" value="Bacteria"/>
</dbReference>
<dbReference type="Gene3D" id="1.10.1130.10">
    <property type="entry name" value="Flavocytochrome C3, Chain A"/>
    <property type="match status" value="1"/>
</dbReference>
<dbReference type="SUPFAM" id="SSF48695">
    <property type="entry name" value="Multiheme cytochromes"/>
    <property type="match status" value="1"/>
</dbReference>
<feature type="signal peptide" evidence="2">
    <location>
        <begin position="1"/>
        <end position="27"/>
    </location>
</feature>
<dbReference type="HOGENOM" id="CLU_857281_0_0_7"/>
<dbReference type="PANTHER" id="PTHR35038">
    <property type="entry name" value="DISSIMILATORY SULFITE REDUCTASE SIRA"/>
    <property type="match status" value="1"/>
</dbReference>
<protein>
    <submittedName>
        <fullName evidence="4">Cytochrome c family protein</fullName>
    </submittedName>
</protein>
<organism evidence="4 5">
    <name type="scientific">Desulfarculus baarsii (strain ATCC 33931 / DSM 2075 / LMG 7858 / VKM B-1802 / 2st14)</name>
    <dbReference type="NCBI Taxonomy" id="644282"/>
    <lineage>
        <taxon>Bacteria</taxon>
        <taxon>Pseudomonadati</taxon>
        <taxon>Thermodesulfobacteriota</taxon>
        <taxon>Desulfarculia</taxon>
        <taxon>Desulfarculales</taxon>
        <taxon>Desulfarculaceae</taxon>
        <taxon>Desulfarculus</taxon>
    </lineage>
</organism>
<gene>
    <name evidence="4" type="ordered locus">Deba_2651</name>
</gene>
<dbReference type="InterPro" id="IPR051829">
    <property type="entry name" value="Multiheme_Cytochr_ET"/>
</dbReference>
<dbReference type="Proteomes" id="UP000009047">
    <property type="component" value="Chromosome"/>
</dbReference>
<dbReference type="PANTHER" id="PTHR35038:SF8">
    <property type="entry name" value="C-TYPE POLYHEME CYTOCHROME OMCC"/>
    <property type="match status" value="1"/>
</dbReference>
<feature type="domain" description="Cytochrome c-552/4" evidence="3">
    <location>
        <begin position="47"/>
        <end position="142"/>
    </location>
</feature>
<accession>E1QKB2</accession>
<evidence type="ECO:0000313" key="4">
    <source>
        <dbReference type="EMBL" id="ADK86005.1"/>
    </source>
</evidence>
<keyword evidence="5" id="KW-1185">Reference proteome</keyword>
<dbReference type="AlphaFoldDB" id="E1QKB2"/>
<sequence>MAAKRRNALAFRVLAVALAVAAGQGLAASGEPSALEAMIARHDSGRCQSCHPEIYEQWARSQHARPLMGLGGFNFMAKYLAEGPFAVARPEDATRANFPCAKCHLPQLLTADDQAASELAQVVWRDDKAVIAKLGIGCLVCHQDKAVVHHPPRAETIYAPQAQDGPHEGAVASLERSPFMASPAFCGQCHGLGPNFEFSPPVQCATLYGSYLHAYVAGGGTSTCIDCHMQGADHEFKPNFADRPATAKLYQAALPMEASVLPLVFQPGDRPRQALVALEVVIANNAGHRLPDG</sequence>
<dbReference type="InterPro" id="IPR036280">
    <property type="entry name" value="Multihaem_cyt_sf"/>
</dbReference>
<dbReference type="InterPro" id="IPR023155">
    <property type="entry name" value="Cyt_c-552/4"/>
</dbReference>
<dbReference type="EMBL" id="CP002085">
    <property type="protein sequence ID" value="ADK86005.1"/>
    <property type="molecule type" value="Genomic_DNA"/>
</dbReference>